<gene>
    <name evidence="5" type="ORF">POM88_010987</name>
</gene>
<dbReference type="AlphaFoldDB" id="A0AAD8IW65"/>
<proteinExistence type="predicted"/>
<dbReference type="InterPro" id="IPR051270">
    <property type="entry name" value="Tyrosine-tRNA_ligase_regulator"/>
</dbReference>
<reference evidence="5" key="1">
    <citation type="submission" date="2023-02" db="EMBL/GenBank/DDBJ databases">
        <title>Genome of toxic invasive species Heracleum sosnowskyi carries increased number of genes despite the absence of recent whole-genome duplications.</title>
        <authorList>
            <person name="Schelkunov M."/>
            <person name="Shtratnikova V."/>
            <person name="Makarenko M."/>
            <person name="Klepikova A."/>
            <person name="Omelchenko D."/>
            <person name="Novikova G."/>
            <person name="Obukhova E."/>
            <person name="Bogdanov V."/>
            <person name="Penin A."/>
            <person name="Logacheva M."/>
        </authorList>
    </citation>
    <scope>NUCLEOTIDE SEQUENCE</scope>
    <source>
        <strain evidence="5">Hsosn_3</strain>
        <tissue evidence="5">Leaf</tissue>
    </source>
</reference>
<dbReference type="PANTHER" id="PTHR11586">
    <property type="entry name" value="TRNA-AMINOACYLATION COFACTOR ARC1 FAMILY MEMBER"/>
    <property type="match status" value="1"/>
</dbReference>
<dbReference type="Proteomes" id="UP001237642">
    <property type="component" value="Unassembled WGS sequence"/>
</dbReference>
<evidence type="ECO:0000256" key="3">
    <source>
        <dbReference type="PROSITE-ProRule" id="PRU00209"/>
    </source>
</evidence>
<dbReference type="Gene3D" id="2.40.50.140">
    <property type="entry name" value="Nucleic acid-binding proteins"/>
    <property type="match status" value="1"/>
</dbReference>
<feature type="domain" description="TRNA-binding" evidence="4">
    <location>
        <begin position="63"/>
        <end position="125"/>
    </location>
</feature>
<evidence type="ECO:0000256" key="1">
    <source>
        <dbReference type="ARBA" id="ARBA00022555"/>
    </source>
</evidence>
<sequence length="125" mass="13879">MGLRPSLFKQALNFCSVAPTATHINIYYDNSYSILPNGNVKKERNKKSASENKPKAAAEQEICISSLDICVGLITKVQRHPDADSLYVEEIDVGNVDSIMIYSELDGVNQIQQRSFKSSVTQSRP</sequence>
<dbReference type="PROSITE" id="PS50886">
    <property type="entry name" value="TRBD"/>
    <property type="match status" value="1"/>
</dbReference>
<accession>A0AAD8IW65</accession>
<evidence type="ECO:0000313" key="6">
    <source>
        <dbReference type="Proteomes" id="UP001237642"/>
    </source>
</evidence>
<dbReference type="PANTHER" id="PTHR11586:SF33">
    <property type="entry name" value="AMINOACYL TRNA SYNTHASE COMPLEX-INTERACTING MULTIFUNCTIONAL PROTEIN 1"/>
    <property type="match status" value="1"/>
</dbReference>
<protein>
    <recommendedName>
        <fullName evidence="4">tRNA-binding domain-containing protein</fullName>
    </recommendedName>
</protein>
<dbReference type="InterPro" id="IPR002547">
    <property type="entry name" value="tRNA-bd_dom"/>
</dbReference>
<keyword evidence="1 3" id="KW-0820">tRNA-binding</keyword>
<reference evidence="5" key="2">
    <citation type="submission" date="2023-05" db="EMBL/GenBank/DDBJ databases">
        <authorList>
            <person name="Schelkunov M.I."/>
        </authorList>
    </citation>
    <scope>NUCLEOTIDE SEQUENCE</scope>
    <source>
        <strain evidence="5">Hsosn_3</strain>
        <tissue evidence="5">Leaf</tissue>
    </source>
</reference>
<evidence type="ECO:0000259" key="4">
    <source>
        <dbReference type="PROSITE" id="PS50886"/>
    </source>
</evidence>
<name>A0AAD8IW65_9APIA</name>
<dbReference type="InterPro" id="IPR012340">
    <property type="entry name" value="NA-bd_OB-fold"/>
</dbReference>
<dbReference type="Pfam" id="PF01588">
    <property type="entry name" value="tRNA_bind"/>
    <property type="match status" value="1"/>
</dbReference>
<keyword evidence="6" id="KW-1185">Reference proteome</keyword>
<dbReference type="SUPFAM" id="SSF50249">
    <property type="entry name" value="Nucleic acid-binding proteins"/>
    <property type="match status" value="1"/>
</dbReference>
<evidence type="ECO:0000313" key="5">
    <source>
        <dbReference type="EMBL" id="KAK1391931.1"/>
    </source>
</evidence>
<organism evidence="5 6">
    <name type="scientific">Heracleum sosnowskyi</name>
    <dbReference type="NCBI Taxonomy" id="360622"/>
    <lineage>
        <taxon>Eukaryota</taxon>
        <taxon>Viridiplantae</taxon>
        <taxon>Streptophyta</taxon>
        <taxon>Embryophyta</taxon>
        <taxon>Tracheophyta</taxon>
        <taxon>Spermatophyta</taxon>
        <taxon>Magnoliopsida</taxon>
        <taxon>eudicotyledons</taxon>
        <taxon>Gunneridae</taxon>
        <taxon>Pentapetalae</taxon>
        <taxon>asterids</taxon>
        <taxon>campanulids</taxon>
        <taxon>Apiales</taxon>
        <taxon>Apiaceae</taxon>
        <taxon>Apioideae</taxon>
        <taxon>apioid superclade</taxon>
        <taxon>Tordylieae</taxon>
        <taxon>Tordyliinae</taxon>
        <taxon>Heracleum</taxon>
    </lineage>
</organism>
<keyword evidence="2 3" id="KW-0694">RNA-binding</keyword>
<evidence type="ECO:0000256" key="2">
    <source>
        <dbReference type="ARBA" id="ARBA00022884"/>
    </source>
</evidence>
<comment type="caution">
    <text evidence="5">The sequence shown here is derived from an EMBL/GenBank/DDBJ whole genome shotgun (WGS) entry which is preliminary data.</text>
</comment>
<dbReference type="GO" id="GO:0000049">
    <property type="term" value="F:tRNA binding"/>
    <property type="evidence" value="ECO:0007669"/>
    <property type="project" value="UniProtKB-UniRule"/>
</dbReference>
<dbReference type="EMBL" id="JAUIZM010000003">
    <property type="protein sequence ID" value="KAK1391931.1"/>
    <property type="molecule type" value="Genomic_DNA"/>
</dbReference>